<dbReference type="Proteomes" id="UP001152795">
    <property type="component" value="Unassembled WGS sequence"/>
</dbReference>
<evidence type="ECO:0000313" key="1">
    <source>
        <dbReference type="EMBL" id="CAB4034122.1"/>
    </source>
</evidence>
<feature type="non-terminal residue" evidence="1">
    <location>
        <position position="77"/>
    </location>
</feature>
<feature type="non-terminal residue" evidence="1">
    <location>
        <position position="1"/>
    </location>
</feature>
<evidence type="ECO:0000313" key="2">
    <source>
        <dbReference type="Proteomes" id="UP001152795"/>
    </source>
</evidence>
<protein>
    <submittedName>
        <fullName evidence="1">Uncharacterized protein</fullName>
    </submittedName>
</protein>
<proteinExistence type="predicted"/>
<sequence length="77" mass="8714">CSLGPLATTTTAATGSFINSECETDRKHWSSRQLSKIIRSSMYKTFPALKKILRTGFFGKHTVYIPRSKTKKMVMNK</sequence>
<accession>A0A7D9JS26</accession>
<keyword evidence="2" id="KW-1185">Reference proteome</keyword>
<name>A0A7D9JS26_PARCT</name>
<dbReference type="AlphaFoldDB" id="A0A7D9JS26"/>
<gene>
    <name evidence="1" type="ORF">PACLA_8A038828</name>
</gene>
<comment type="caution">
    <text evidence="1">The sequence shown here is derived from an EMBL/GenBank/DDBJ whole genome shotgun (WGS) entry which is preliminary data.</text>
</comment>
<organism evidence="1 2">
    <name type="scientific">Paramuricea clavata</name>
    <name type="common">Red gorgonian</name>
    <name type="synonym">Violescent sea-whip</name>
    <dbReference type="NCBI Taxonomy" id="317549"/>
    <lineage>
        <taxon>Eukaryota</taxon>
        <taxon>Metazoa</taxon>
        <taxon>Cnidaria</taxon>
        <taxon>Anthozoa</taxon>
        <taxon>Octocorallia</taxon>
        <taxon>Malacalcyonacea</taxon>
        <taxon>Plexauridae</taxon>
        <taxon>Paramuricea</taxon>
    </lineage>
</organism>
<reference evidence="1" key="1">
    <citation type="submission" date="2020-04" db="EMBL/GenBank/DDBJ databases">
        <authorList>
            <person name="Alioto T."/>
            <person name="Alioto T."/>
            <person name="Gomez Garrido J."/>
        </authorList>
    </citation>
    <scope>NUCLEOTIDE SEQUENCE</scope>
    <source>
        <strain evidence="1">A484AB</strain>
    </source>
</reference>
<dbReference type="EMBL" id="CACRXK020019842">
    <property type="protein sequence ID" value="CAB4034122.1"/>
    <property type="molecule type" value="Genomic_DNA"/>
</dbReference>